<feature type="compositionally biased region" description="Polar residues" evidence="1">
    <location>
        <begin position="26"/>
        <end position="43"/>
    </location>
</feature>
<evidence type="ECO:0000313" key="3">
    <source>
        <dbReference type="Proteomes" id="UP000254741"/>
    </source>
</evidence>
<organism evidence="2 3">
    <name type="scientific">Salmonella enterica subsp. arizonae</name>
    <dbReference type="NCBI Taxonomy" id="59203"/>
    <lineage>
        <taxon>Bacteria</taxon>
        <taxon>Pseudomonadati</taxon>
        <taxon>Pseudomonadota</taxon>
        <taxon>Gammaproteobacteria</taxon>
        <taxon>Enterobacterales</taxon>
        <taxon>Enterobacteriaceae</taxon>
        <taxon>Salmonella</taxon>
    </lineage>
</organism>
<dbReference type="AlphaFoldDB" id="A0A379T8W1"/>
<proteinExistence type="predicted"/>
<protein>
    <submittedName>
        <fullName evidence="2">Uncharacterized protein</fullName>
    </submittedName>
</protein>
<reference evidence="2 3" key="1">
    <citation type="submission" date="2018-06" db="EMBL/GenBank/DDBJ databases">
        <authorList>
            <consortium name="Pathogen Informatics"/>
            <person name="Doyle S."/>
        </authorList>
    </citation>
    <scope>NUCLEOTIDE SEQUENCE [LARGE SCALE GENOMIC DNA]</scope>
    <source>
        <strain evidence="2 3">NCTC8297</strain>
    </source>
</reference>
<dbReference type="Proteomes" id="UP000254741">
    <property type="component" value="Unassembled WGS sequence"/>
</dbReference>
<accession>A0A379T8W1</accession>
<evidence type="ECO:0000256" key="1">
    <source>
        <dbReference type="SAM" id="MobiDB-lite"/>
    </source>
</evidence>
<feature type="region of interest" description="Disordered" evidence="1">
    <location>
        <begin position="20"/>
        <end position="52"/>
    </location>
</feature>
<gene>
    <name evidence="2" type="ORF">NCTC8297_01959</name>
</gene>
<dbReference type="EMBL" id="UGXG01000002">
    <property type="protein sequence ID" value="SUG46723.1"/>
    <property type="molecule type" value="Genomic_DNA"/>
</dbReference>
<sequence length="94" mass="10907">MTLMLIRHFGSMIAHHLRANDDYTGHNKQQSQQRRPPTLSQLRKSTRHTPSVAISRGRCRIDNMAEAITKLEGQDRHLTVNADQIAERRQQWHG</sequence>
<evidence type="ECO:0000313" key="2">
    <source>
        <dbReference type="EMBL" id="SUG46723.1"/>
    </source>
</evidence>
<name>A0A379T8W1_SALER</name>